<dbReference type="PANTHER" id="PTHR42850:SF4">
    <property type="entry name" value="ZINC-DEPENDENT ENDOPOLYPHOSPHATASE"/>
    <property type="match status" value="1"/>
</dbReference>
<dbReference type="GO" id="GO:0110154">
    <property type="term" value="P:RNA decapping"/>
    <property type="evidence" value="ECO:0007669"/>
    <property type="project" value="TreeGrafter"/>
</dbReference>
<dbReference type="KEGG" id="acel:acsn021_12780"/>
<dbReference type="Gene3D" id="3.60.21.10">
    <property type="match status" value="1"/>
</dbReference>
<reference evidence="1 2" key="1">
    <citation type="journal article" date="2016" name="Int. J. Syst. Evol. Microbiol.">
        <title>Descriptions of Anaerotaenia torta gen. nov., sp. nov. and Anaerocolumna cellulosilytica gen. nov., sp. nov. isolated from a methanogenic reactor of cattle waste.</title>
        <authorList>
            <person name="Uek A."/>
            <person name="Ohtaki Y."/>
            <person name="Kaku N."/>
            <person name="Ueki K."/>
        </authorList>
    </citation>
    <scope>NUCLEOTIDE SEQUENCE [LARGE SCALE GENOMIC DNA]</scope>
    <source>
        <strain evidence="1 2">SN021</strain>
    </source>
</reference>
<evidence type="ECO:0000313" key="1">
    <source>
        <dbReference type="EMBL" id="BCJ93709.1"/>
    </source>
</evidence>
<dbReference type="GO" id="GO:0016791">
    <property type="term" value="F:phosphatase activity"/>
    <property type="evidence" value="ECO:0007669"/>
    <property type="project" value="TreeGrafter"/>
</dbReference>
<dbReference type="InterPro" id="IPR050126">
    <property type="entry name" value="Ap4A_hydrolase"/>
</dbReference>
<gene>
    <name evidence="1" type="ORF">acsn021_12780</name>
</gene>
<dbReference type="GO" id="GO:0005737">
    <property type="term" value="C:cytoplasm"/>
    <property type="evidence" value="ECO:0007669"/>
    <property type="project" value="TreeGrafter"/>
</dbReference>
<dbReference type="GO" id="GO:0008803">
    <property type="term" value="F:bis(5'-nucleosyl)-tetraphosphatase (symmetrical) activity"/>
    <property type="evidence" value="ECO:0007669"/>
    <property type="project" value="TreeGrafter"/>
</dbReference>
<dbReference type="Pfam" id="PF00149">
    <property type="entry name" value="Metallophos"/>
    <property type="match status" value="1"/>
</dbReference>
<dbReference type="SUPFAM" id="SSF56300">
    <property type="entry name" value="Metallo-dependent phosphatases"/>
    <property type="match status" value="1"/>
</dbReference>
<accession>A0A6S6QXD7</accession>
<dbReference type="Proteomes" id="UP000515561">
    <property type="component" value="Chromosome"/>
</dbReference>
<name>A0A6S6QXD7_9FIRM</name>
<dbReference type="InterPro" id="IPR004843">
    <property type="entry name" value="Calcineurin-like_PHP"/>
</dbReference>
<proteinExistence type="predicted"/>
<dbReference type="RefSeq" id="WP_184092899.1">
    <property type="nucleotide sequence ID" value="NZ_AP023367.1"/>
</dbReference>
<evidence type="ECO:0000313" key="2">
    <source>
        <dbReference type="Proteomes" id="UP000515561"/>
    </source>
</evidence>
<keyword evidence="2" id="KW-1185">Reference proteome</keyword>
<dbReference type="EMBL" id="AP023367">
    <property type="protein sequence ID" value="BCJ93709.1"/>
    <property type="molecule type" value="Genomic_DNA"/>
</dbReference>
<dbReference type="InterPro" id="IPR029052">
    <property type="entry name" value="Metallo-depent_PP-like"/>
</dbReference>
<organism evidence="1 2">
    <name type="scientific">Anaerocolumna cellulosilytica</name>
    <dbReference type="NCBI Taxonomy" id="433286"/>
    <lineage>
        <taxon>Bacteria</taxon>
        <taxon>Bacillati</taxon>
        <taxon>Bacillota</taxon>
        <taxon>Clostridia</taxon>
        <taxon>Lachnospirales</taxon>
        <taxon>Lachnospiraceae</taxon>
        <taxon>Anaerocolumna</taxon>
    </lineage>
</organism>
<dbReference type="PANTHER" id="PTHR42850">
    <property type="entry name" value="METALLOPHOSPHOESTERASE"/>
    <property type="match status" value="1"/>
</dbReference>
<dbReference type="AlphaFoldDB" id="A0A6S6QXD7"/>
<sequence length="367" mass="42459">MRAKLQELLIGKGRRVLAISDIHGNLSGLQRLLEKVKFNEKDILFIVGDIVEKGPNSLKTLRYIMELQKKYEVYAVCGNCDDTARKLDQRENHSRLLTYLLWREKSLLNEMCKEISITLTKDSDIEETCKSIKQHFKAEIEWLAELPDIIETENFIFVHGGLVSENLTEQDAELVKKQKSFLESELSFHKYVIVGHWPVALYAKGKPDCSPIVNRERKIISIDGGNVLKRDGQLNVFIIPDISSEEFTHTSTDDFPAGVVHKDQEESKSCFTIPWIDNQIEVLKEEEEFSECRHITSGYTMWVPGKYIFKDKEGLTRCEDTTDYRIGVRQGEQVRIVETFKDRYLVKKDGVTGWYYGGIERVQKRIL</sequence>
<protein>
    <submittedName>
        <fullName evidence="1">Serine/threonine protein phosphatase</fullName>
    </submittedName>
</protein>